<keyword evidence="1" id="KW-0175">Coiled coil</keyword>
<feature type="compositionally biased region" description="Low complexity" evidence="2">
    <location>
        <begin position="902"/>
        <end position="915"/>
    </location>
</feature>
<organism evidence="3 4">
    <name type="scientific">Drosophila ananassae</name>
    <name type="common">Fruit fly</name>
    <dbReference type="NCBI Taxonomy" id="7217"/>
    <lineage>
        <taxon>Eukaryota</taxon>
        <taxon>Metazoa</taxon>
        <taxon>Ecdysozoa</taxon>
        <taxon>Arthropoda</taxon>
        <taxon>Hexapoda</taxon>
        <taxon>Insecta</taxon>
        <taxon>Pterygota</taxon>
        <taxon>Neoptera</taxon>
        <taxon>Endopterygota</taxon>
        <taxon>Diptera</taxon>
        <taxon>Brachycera</taxon>
        <taxon>Muscomorpha</taxon>
        <taxon>Ephydroidea</taxon>
        <taxon>Drosophilidae</taxon>
        <taxon>Drosophila</taxon>
        <taxon>Sophophora</taxon>
    </lineage>
</organism>
<name>A0A0P9BSN4_DROAN</name>
<dbReference type="OrthoDB" id="300641at2759"/>
<feature type="compositionally biased region" description="Polar residues" evidence="2">
    <location>
        <begin position="807"/>
        <end position="823"/>
    </location>
</feature>
<feature type="region of interest" description="Disordered" evidence="2">
    <location>
        <begin position="873"/>
        <end position="946"/>
    </location>
</feature>
<gene>
    <name evidence="3" type="primary">Dana\GF21686</name>
    <name evidence="3" type="synonym">dana_GLEANR_5523</name>
    <name evidence="3" type="ORF">GF21686</name>
</gene>
<feature type="compositionally biased region" description="Low complexity" evidence="2">
    <location>
        <begin position="92"/>
        <end position="113"/>
    </location>
</feature>
<feature type="compositionally biased region" description="Basic and acidic residues" evidence="2">
    <location>
        <begin position="115"/>
        <end position="134"/>
    </location>
</feature>
<protein>
    <submittedName>
        <fullName evidence="3">Uncharacterized protein, isoform M</fullName>
    </submittedName>
</protein>
<dbReference type="Proteomes" id="UP000007801">
    <property type="component" value="Unassembled WGS sequence"/>
</dbReference>
<reference evidence="3 4" key="1">
    <citation type="journal article" date="2007" name="Nature">
        <title>Evolution of genes and genomes on the Drosophila phylogeny.</title>
        <authorList>
            <consortium name="Drosophila 12 Genomes Consortium"/>
            <person name="Clark A.G."/>
            <person name="Eisen M.B."/>
            <person name="Smith D.R."/>
            <person name="Bergman C.M."/>
            <person name="Oliver B."/>
            <person name="Markow T.A."/>
            <person name="Kaufman T.C."/>
            <person name="Kellis M."/>
            <person name="Gelbart W."/>
            <person name="Iyer V.N."/>
            <person name="Pollard D.A."/>
            <person name="Sackton T.B."/>
            <person name="Larracuente A.M."/>
            <person name="Singh N.D."/>
            <person name="Abad J.P."/>
            <person name="Abt D.N."/>
            <person name="Adryan B."/>
            <person name="Aguade M."/>
            <person name="Akashi H."/>
            <person name="Anderson W.W."/>
            <person name="Aquadro C.F."/>
            <person name="Ardell D.H."/>
            <person name="Arguello R."/>
            <person name="Artieri C.G."/>
            <person name="Barbash D.A."/>
            <person name="Barker D."/>
            <person name="Barsanti P."/>
            <person name="Batterham P."/>
            <person name="Batzoglou S."/>
            <person name="Begun D."/>
            <person name="Bhutkar A."/>
            <person name="Blanco E."/>
            <person name="Bosak S.A."/>
            <person name="Bradley R.K."/>
            <person name="Brand A.D."/>
            <person name="Brent M.R."/>
            <person name="Brooks A.N."/>
            <person name="Brown R.H."/>
            <person name="Butlin R.K."/>
            <person name="Caggese C."/>
            <person name="Calvi B.R."/>
            <person name="Bernardo de Carvalho A."/>
            <person name="Caspi A."/>
            <person name="Castrezana S."/>
            <person name="Celniker S.E."/>
            <person name="Chang J.L."/>
            <person name="Chapple C."/>
            <person name="Chatterji S."/>
            <person name="Chinwalla A."/>
            <person name="Civetta A."/>
            <person name="Clifton S.W."/>
            <person name="Comeron J.M."/>
            <person name="Costello J.C."/>
            <person name="Coyne J.A."/>
            <person name="Daub J."/>
            <person name="David R.G."/>
            <person name="Delcher A.L."/>
            <person name="Delehaunty K."/>
            <person name="Do C.B."/>
            <person name="Ebling H."/>
            <person name="Edwards K."/>
            <person name="Eickbush T."/>
            <person name="Evans J.D."/>
            <person name="Filipski A."/>
            <person name="Findeiss S."/>
            <person name="Freyhult E."/>
            <person name="Fulton L."/>
            <person name="Fulton R."/>
            <person name="Garcia A.C."/>
            <person name="Gardiner A."/>
            <person name="Garfield D.A."/>
            <person name="Garvin B.E."/>
            <person name="Gibson G."/>
            <person name="Gilbert D."/>
            <person name="Gnerre S."/>
            <person name="Godfrey J."/>
            <person name="Good R."/>
            <person name="Gotea V."/>
            <person name="Gravely B."/>
            <person name="Greenberg A.J."/>
            <person name="Griffiths-Jones S."/>
            <person name="Gross S."/>
            <person name="Guigo R."/>
            <person name="Gustafson E.A."/>
            <person name="Haerty W."/>
            <person name="Hahn M.W."/>
            <person name="Halligan D.L."/>
            <person name="Halpern A.L."/>
            <person name="Halter G.M."/>
            <person name="Han M.V."/>
            <person name="Heger A."/>
            <person name="Hillier L."/>
            <person name="Hinrichs A.S."/>
            <person name="Holmes I."/>
            <person name="Hoskins R.A."/>
            <person name="Hubisz M.J."/>
            <person name="Hultmark D."/>
            <person name="Huntley M.A."/>
            <person name="Jaffe D.B."/>
            <person name="Jagadeeshan S."/>
            <person name="Jeck W.R."/>
            <person name="Johnson J."/>
            <person name="Jones C.D."/>
            <person name="Jordan W.C."/>
            <person name="Karpen G.H."/>
            <person name="Kataoka E."/>
            <person name="Keightley P.D."/>
            <person name="Kheradpour P."/>
            <person name="Kirkness E.F."/>
            <person name="Koerich L.B."/>
            <person name="Kristiansen K."/>
            <person name="Kudrna D."/>
            <person name="Kulathinal R.J."/>
            <person name="Kumar S."/>
            <person name="Kwok R."/>
            <person name="Lander E."/>
            <person name="Langley C.H."/>
            <person name="Lapoint R."/>
            <person name="Lazzaro B.P."/>
            <person name="Lee S.J."/>
            <person name="Levesque L."/>
            <person name="Li R."/>
            <person name="Lin C.F."/>
            <person name="Lin M.F."/>
            <person name="Lindblad-Toh K."/>
            <person name="Llopart A."/>
            <person name="Long M."/>
            <person name="Low L."/>
            <person name="Lozovsky E."/>
            <person name="Lu J."/>
            <person name="Luo M."/>
            <person name="Machado C.A."/>
            <person name="Makalowski W."/>
            <person name="Marzo M."/>
            <person name="Matsuda M."/>
            <person name="Matzkin L."/>
            <person name="McAllister B."/>
            <person name="McBride C.S."/>
            <person name="McKernan B."/>
            <person name="McKernan K."/>
            <person name="Mendez-Lago M."/>
            <person name="Minx P."/>
            <person name="Mollenhauer M.U."/>
            <person name="Montooth K."/>
            <person name="Mount S.M."/>
            <person name="Mu X."/>
            <person name="Myers E."/>
            <person name="Negre B."/>
            <person name="Newfeld S."/>
            <person name="Nielsen R."/>
            <person name="Noor M.A."/>
            <person name="O'Grady P."/>
            <person name="Pachter L."/>
            <person name="Papaceit M."/>
            <person name="Parisi M.J."/>
            <person name="Parisi M."/>
            <person name="Parts L."/>
            <person name="Pedersen J.S."/>
            <person name="Pesole G."/>
            <person name="Phillippy A.M."/>
            <person name="Ponting C.P."/>
            <person name="Pop M."/>
            <person name="Porcelli D."/>
            <person name="Powell J.R."/>
            <person name="Prohaska S."/>
            <person name="Pruitt K."/>
            <person name="Puig M."/>
            <person name="Quesneville H."/>
            <person name="Ram K.R."/>
            <person name="Rand D."/>
            <person name="Rasmussen M.D."/>
            <person name="Reed L.K."/>
            <person name="Reenan R."/>
            <person name="Reily A."/>
            <person name="Remington K.A."/>
            <person name="Rieger T.T."/>
            <person name="Ritchie M.G."/>
            <person name="Robin C."/>
            <person name="Rogers Y.H."/>
            <person name="Rohde C."/>
            <person name="Rozas J."/>
            <person name="Rubenfield M.J."/>
            <person name="Ruiz A."/>
            <person name="Russo S."/>
            <person name="Salzberg S.L."/>
            <person name="Sanchez-Gracia A."/>
            <person name="Saranga D.J."/>
            <person name="Sato H."/>
            <person name="Schaeffer S.W."/>
            <person name="Schatz M.C."/>
            <person name="Schlenke T."/>
            <person name="Schwartz R."/>
            <person name="Segarra C."/>
            <person name="Singh R.S."/>
            <person name="Sirot L."/>
            <person name="Sirota M."/>
            <person name="Sisneros N.B."/>
            <person name="Smith C.D."/>
            <person name="Smith T.F."/>
            <person name="Spieth J."/>
            <person name="Stage D.E."/>
            <person name="Stark A."/>
            <person name="Stephan W."/>
            <person name="Strausberg R.L."/>
            <person name="Strempel S."/>
            <person name="Sturgill D."/>
            <person name="Sutton G."/>
            <person name="Sutton G.G."/>
            <person name="Tao W."/>
            <person name="Teichmann S."/>
            <person name="Tobari Y.N."/>
            <person name="Tomimura Y."/>
            <person name="Tsolas J.M."/>
            <person name="Valente V.L."/>
            <person name="Venter E."/>
            <person name="Venter J.C."/>
            <person name="Vicario S."/>
            <person name="Vieira F.G."/>
            <person name="Vilella A.J."/>
            <person name="Villasante A."/>
            <person name="Walenz B."/>
            <person name="Wang J."/>
            <person name="Wasserman M."/>
            <person name="Watts T."/>
            <person name="Wilson D."/>
            <person name="Wilson R.K."/>
            <person name="Wing R.A."/>
            <person name="Wolfner M.F."/>
            <person name="Wong A."/>
            <person name="Wong G.K."/>
            <person name="Wu C.I."/>
            <person name="Wu G."/>
            <person name="Yamamoto D."/>
            <person name="Yang H.P."/>
            <person name="Yang S.P."/>
            <person name="Yorke J.A."/>
            <person name="Yoshida K."/>
            <person name="Zdobnov E."/>
            <person name="Zhang P."/>
            <person name="Zhang Y."/>
            <person name="Zimin A.V."/>
            <person name="Baldwin J."/>
            <person name="Abdouelleil A."/>
            <person name="Abdulkadir J."/>
            <person name="Abebe A."/>
            <person name="Abera B."/>
            <person name="Abreu J."/>
            <person name="Acer S.C."/>
            <person name="Aftuck L."/>
            <person name="Alexander A."/>
            <person name="An P."/>
            <person name="Anderson E."/>
            <person name="Anderson S."/>
            <person name="Arachi H."/>
            <person name="Azer M."/>
            <person name="Bachantsang P."/>
            <person name="Barry A."/>
            <person name="Bayul T."/>
            <person name="Berlin A."/>
            <person name="Bessette D."/>
            <person name="Bloom T."/>
            <person name="Blye J."/>
            <person name="Boguslavskiy L."/>
            <person name="Bonnet C."/>
            <person name="Boukhgalter B."/>
            <person name="Bourzgui I."/>
            <person name="Brown A."/>
            <person name="Cahill P."/>
            <person name="Channer S."/>
            <person name="Cheshatsang Y."/>
            <person name="Chuda L."/>
            <person name="Citroen M."/>
            <person name="Collymore A."/>
            <person name="Cooke P."/>
            <person name="Costello M."/>
            <person name="D'Aco K."/>
            <person name="Daza R."/>
            <person name="De Haan G."/>
            <person name="DeGray S."/>
            <person name="DeMaso C."/>
            <person name="Dhargay N."/>
            <person name="Dooley K."/>
            <person name="Dooley E."/>
            <person name="Doricent M."/>
            <person name="Dorje P."/>
            <person name="Dorjee K."/>
            <person name="Dupes A."/>
            <person name="Elong R."/>
            <person name="Falk J."/>
            <person name="Farina A."/>
            <person name="Faro S."/>
            <person name="Ferguson D."/>
            <person name="Fisher S."/>
            <person name="Foley C.D."/>
            <person name="Franke A."/>
            <person name="Friedrich D."/>
            <person name="Gadbois L."/>
            <person name="Gearin G."/>
            <person name="Gearin C.R."/>
            <person name="Giannoukos G."/>
            <person name="Goode T."/>
            <person name="Graham J."/>
            <person name="Grandbois E."/>
            <person name="Grewal S."/>
            <person name="Gyaltsen K."/>
            <person name="Hafez N."/>
            <person name="Hagos B."/>
            <person name="Hall J."/>
            <person name="Henson C."/>
            <person name="Hollinger A."/>
            <person name="Honan T."/>
            <person name="Huard M.D."/>
            <person name="Hughes L."/>
            <person name="Hurhula B."/>
            <person name="Husby M.E."/>
            <person name="Kamat A."/>
            <person name="Kanga B."/>
            <person name="Kashin S."/>
            <person name="Khazanovich D."/>
            <person name="Kisner P."/>
            <person name="Lance K."/>
            <person name="Lara M."/>
            <person name="Lee W."/>
            <person name="Lennon N."/>
            <person name="Letendre F."/>
            <person name="LeVine R."/>
            <person name="Lipovsky A."/>
            <person name="Liu X."/>
            <person name="Liu J."/>
            <person name="Liu S."/>
            <person name="Lokyitsang T."/>
            <person name="Lokyitsang Y."/>
            <person name="Lubonja R."/>
            <person name="Lui A."/>
            <person name="MacDonald P."/>
            <person name="Magnisalis V."/>
            <person name="Maru K."/>
            <person name="Matthews C."/>
            <person name="McCusker W."/>
            <person name="McDonough S."/>
            <person name="Mehta T."/>
            <person name="Meldrim J."/>
            <person name="Meneus L."/>
            <person name="Mihai O."/>
            <person name="Mihalev A."/>
            <person name="Mihova T."/>
            <person name="Mittelman R."/>
            <person name="Mlenga V."/>
            <person name="Montmayeur A."/>
            <person name="Mulrain L."/>
            <person name="Navidi A."/>
            <person name="Naylor J."/>
            <person name="Negash T."/>
            <person name="Nguyen T."/>
            <person name="Nguyen N."/>
            <person name="Nicol R."/>
            <person name="Norbu C."/>
            <person name="Norbu N."/>
            <person name="Novod N."/>
            <person name="O'Neill B."/>
            <person name="Osman S."/>
            <person name="Markiewicz E."/>
            <person name="Oyono O.L."/>
            <person name="Patti C."/>
            <person name="Phunkhang P."/>
            <person name="Pierre F."/>
            <person name="Priest M."/>
            <person name="Raghuraman S."/>
            <person name="Rege F."/>
            <person name="Reyes R."/>
            <person name="Rise C."/>
            <person name="Rogov P."/>
            <person name="Ross K."/>
            <person name="Ryan E."/>
            <person name="Settipalli S."/>
            <person name="Shea T."/>
            <person name="Sherpa N."/>
            <person name="Shi L."/>
            <person name="Shih D."/>
            <person name="Sparrow T."/>
            <person name="Spaulding J."/>
            <person name="Stalker J."/>
            <person name="Stange-Thomann N."/>
            <person name="Stavropoulos S."/>
            <person name="Stone C."/>
            <person name="Strader C."/>
            <person name="Tesfaye S."/>
            <person name="Thomson T."/>
            <person name="Thoulutsang Y."/>
            <person name="Thoulutsang D."/>
            <person name="Topham K."/>
            <person name="Topping I."/>
            <person name="Tsamla T."/>
            <person name="Vassiliev H."/>
            <person name="Vo A."/>
            <person name="Wangchuk T."/>
            <person name="Wangdi T."/>
            <person name="Weiand M."/>
            <person name="Wilkinson J."/>
            <person name="Wilson A."/>
            <person name="Yadav S."/>
            <person name="Young G."/>
            <person name="Yu Q."/>
            <person name="Zembek L."/>
            <person name="Zhong D."/>
            <person name="Zimmer A."/>
            <person name="Zwirko Z."/>
            <person name="Jaffe D.B."/>
            <person name="Alvarez P."/>
            <person name="Brockman W."/>
            <person name="Butler J."/>
            <person name="Chin C."/>
            <person name="Gnerre S."/>
            <person name="Grabherr M."/>
            <person name="Kleber M."/>
            <person name="Mauceli E."/>
            <person name="MacCallum I."/>
        </authorList>
    </citation>
    <scope>NUCLEOTIDE SEQUENCE [LARGE SCALE GENOMIC DNA]</scope>
    <source>
        <strain evidence="4">Tucson 14024-0371.13</strain>
    </source>
</reference>
<feature type="compositionally biased region" description="Polar residues" evidence="2">
    <location>
        <begin position="916"/>
        <end position="932"/>
    </location>
</feature>
<dbReference type="GeneID" id="6504358"/>
<sequence>MDSTSEVLEACIHSPNSTLDNDANITKDITSDEYNTLKNDTELKTTDELIIKPLENILTVDTDTIQLSEEPQINNIKETSSTRIENNNSKIDSSLGSDNENNSSSGNTTSLLGKASDEEKKLVEVTKVDEHEMPTETESDEDGTECLKENTTDDEKCIPESYKSEHVQINSPKEEDPIEKSKAEAKLFSENLKIDVKSEIDLPKNEDPIEKSKAEAKLFSENLKIDVKSEIDLPKNEDPIEESMAEAKLISENEKIAVLSEINSTKNEDPLEKSMAQAKLIFENEQIAVKSEINSPKNEDPMEKSMAQAKLIFENEKIAVKSEINSPKNEDPMDESKAEAKEIFENEKIAVKSEIHSPKNENDYNKQIKHIISDIDVSIRAQMEIAKLKAEEQKLIDKQNELTQYIQQQQQLAQELSLQNQVKIKKLQQMPVLEAEKQPKLLECNSNTLYKDQINPSKTVDLRKIFTPATDTKEILPKNRKLYASSAFYSPTLHPTVEDQVELARRISHSLSDISNQTSKGQSMYVNRKKRSLKWVHEGSAQGAELFAKRRKKANNWVIDETNAETQCLPSGITDYQQHQLRPATSPNILPAYSDAAKHRVLLNIHQNQVIKKYSKPGLKFVTSPWEAALQTGSASSAFLEPCKNETTTTPYYSENGAKDLTDNIQRTQHDNLVFNQETEKKSEIASSLSSHSINVPSNTQRNLAYIPNVAQGWGGRNVKLPKDKEEETCAEEESLNVWELIQTFEKRSLVEFSQLKSKKEGLFIPKEISLSSYAPPPEIYQNQHKFEPVPILNIYSFEDPNTHNTRSAFPLNETNGSTNSYQKGPKEVKITSQVTFSPSQLSSDKIARFEHVDKSSQKNSIQQYLTARPKTNVRNASPTPFGVAFNKSATRSPNSISSFGTTLSHPSTTPSTRSGQFYNSKASSLLHQGPTSKAHAHGWDAKNSQEDYWCSPQQHENLPYTDF</sequence>
<feature type="compositionally biased region" description="Acidic residues" evidence="2">
    <location>
        <begin position="135"/>
        <end position="144"/>
    </location>
</feature>
<feature type="compositionally biased region" description="Basic and acidic residues" evidence="2">
    <location>
        <begin position="145"/>
        <end position="180"/>
    </location>
</feature>
<accession>A0A0P9BSN4</accession>
<evidence type="ECO:0000256" key="2">
    <source>
        <dbReference type="SAM" id="MobiDB-lite"/>
    </source>
</evidence>
<feature type="region of interest" description="Disordered" evidence="2">
    <location>
        <begin position="807"/>
        <end position="826"/>
    </location>
</feature>
<evidence type="ECO:0000313" key="3">
    <source>
        <dbReference type="EMBL" id="KPU74686.1"/>
    </source>
</evidence>
<dbReference type="AlphaFoldDB" id="A0A0P9BSN4"/>
<evidence type="ECO:0000256" key="1">
    <source>
        <dbReference type="SAM" id="Coils"/>
    </source>
</evidence>
<dbReference type="EMBL" id="CH902641">
    <property type="protein sequence ID" value="KPU74686.1"/>
    <property type="molecule type" value="Genomic_DNA"/>
</dbReference>
<keyword evidence="4" id="KW-1185">Reference proteome</keyword>
<feature type="compositionally biased region" description="Polar residues" evidence="2">
    <location>
        <begin position="71"/>
        <end position="91"/>
    </location>
</feature>
<feature type="compositionally biased region" description="Polar residues" evidence="2">
    <location>
        <begin position="888"/>
        <end position="901"/>
    </location>
</feature>
<proteinExistence type="predicted"/>
<evidence type="ECO:0000313" key="4">
    <source>
        <dbReference type="Proteomes" id="UP000007801"/>
    </source>
</evidence>
<feature type="region of interest" description="Disordered" evidence="2">
    <location>
        <begin position="71"/>
        <end position="180"/>
    </location>
</feature>
<feature type="coiled-coil region" evidence="1">
    <location>
        <begin position="388"/>
        <end position="415"/>
    </location>
</feature>